<protein>
    <submittedName>
        <fullName evidence="1">G-type lectin S-receptor-like serine/threonine-protein kinase B120</fullName>
    </submittedName>
</protein>
<reference evidence="2" key="1">
    <citation type="journal article" date="2023" name="Hortic. Res.">
        <title>A chromosome-level phased genome enabling allele-level studies in sweet orange: a case study on citrus Huanglongbing tolerance.</title>
        <authorList>
            <person name="Wu B."/>
            <person name="Yu Q."/>
            <person name="Deng Z."/>
            <person name="Duan Y."/>
            <person name="Luo F."/>
            <person name="Gmitter F. Jr."/>
        </authorList>
    </citation>
    <scope>NUCLEOTIDE SEQUENCE [LARGE SCALE GENOMIC DNA]</scope>
    <source>
        <strain evidence="2">cv. Valencia</strain>
    </source>
</reference>
<comment type="caution">
    <text evidence="1">The sequence shown here is derived from an EMBL/GenBank/DDBJ whole genome shotgun (WGS) entry which is preliminary data.</text>
</comment>
<accession>A0ACB8NER0</accession>
<dbReference type="EMBL" id="CM039171">
    <property type="protein sequence ID" value="KAH9796652.1"/>
    <property type="molecule type" value="Genomic_DNA"/>
</dbReference>
<evidence type="ECO:0000313" key="1">
    <source>
        <dbReference type="EMBL" id="KAH9796652.1"/>
    </source>
</evidence>
<dbReference type="Proteomes" id="UP000829398">
    <property type="component" value="Chromosome 2"/>
</dbReference>
<organism evidence="1 2">
    <name type="scientific">Citrus sinensis</name>
    <name type="common">Sweet orange</name>
    <name type="synonym">Citrus aurantium var. sinensis</name>
    <dbReference type="NCBI Taxonomy" id="2711"/>
    <lineage>
        <taxon>Eukaryota</taxon>
        <taxon>Viridiplantae</taxon>
        <taxon>Streptophyta</taxon>
        <taxon>Embryophyta</taxon>
        <taxon>Tracheophyta</taxon>
        <taxon>Spermatophyta</taxon>
        <taxon>Magnoliopsida</taxon>
        <taxon>eudicotyledons</taxon>
        <taxon>Gunneridae</taxon>
        <taxon>Pentapetalae</taxon>
        <taxon>rosids</taxon>
        <taxon>malvids</taxon>
        <taxon>Sapindales</taxon>
        <taxon>Rutaceae</taxon>
        <taxon>Aurantioideae</taxon>
        <taxon>Citrus</taxon>
    </lineage>
</organism>
<keyword evidence="2" id="KW-1185">Reference proteome</keyword>
<proteinExistence type="predicted"/>
<gene>
    <name evidence="1" type="ORF">KPL71_005601</name>
</gene>
<evidence type="ECO:0000313" key="2">
    <source>
        <dbReference type="Proteomes" id="UP000829398"/>
    </source>
</evidence>
<sequence length="796" mass="88825">MDIISNSKHPVSVILLSFFLIVCSLAHFGRAVNTITKGQSIKDGESLISNGEIFELGFFSPENSSLRYVGIWYHQIDEKAVVWVANRNRPISDERGTLTIGNDGNLMVLNGNSIAVWSSNASVVSNNTAALLEDDGNLILTNSEDIGNLGKAYWQSFNHPTDTHLPGMRVGVNSALGENRVFTSWKSASDPSPGNFTMGVDPQGSPQIVIWEQLKRRWRSGQWNSVIFTGVPTMATLTSFLFGFKLSPRESDGSMYFTYVPANASYLLRFRIGWDGNEEQLRWDGSAKKWSVIQKQPADDCELYNFCGNFGICNALGSTKCTCMEGFVPKHFEQWRMGNWSAGCIRRTQLQCQRNRSEAGESGGEDGFKVFKNVKLPDFADVVSVGQETCKDKCLQNCSCNAYADINGIGCMLWRGELIDVKSFEKGGNLLHVRLPDSELGGRSKISNAVIAIIVVIGALLLGASVWLLWRFRVATNYFSEGNKLGRGGFGPVHKGKLPEGQDIAVKRLSRKSGQGLEEFKNEIILIAKLQHRNLVRLLGCCIQGEEKMLIYEYMPNKSLDLFIFDPAKQALLDWTKRFAIIEGIARGLLYLHRDSRLRIIHRDLKASNILLDEDMNPKISDFGMARIFGFNQNEANTNRVVGTYGYMAPEYAMEGLFSVKSDVYSFGVLLLEIVSGRRNTSFRLEENSSLIEHAWNLWNEGKAMDLVDPNIRDSSSQNQVLRCIHVGMLCVQDSAMYRPTMASVVLMLENETPTLPVPRQPTFTSMRSSVDGDHFMEAHDTVSSNDLTVTMVVGR</sequence>
<name>A0ACB8NER0_CITSI</name>